<reference evidence="2" key="1">
    <citation type="submission" date="2023-07" db="EMBL/GenBank/DDBJ databases">
        <title>Two novel species in the genus Flavivirga.</title>
        <authorList>
            <person name="Kwon K."/>
        </authorList>
    </citation>
    <scope>NUCLEOTIDE SEQUENCE</scope>
    <source>
        <strain evidence="2">KACC 14157</strain>
    </source>
</reference>
<evidence type="ECO:0000256" key="1">
    <source>
        <dbReference type="SAM" id="SignalP"/>
    </source>
</evidence>
<name>A0ABT8X1E0_9FLAO</name>
<feature type="signal peptide" evidence="1">
    <location>
        <begin position="1"/>
        <end position="22"/>
    </location>
</feature>
<protein>
    <submittedName>
        <fullName evidence="2">Uncharacterized protein</fullName>
    </submittedName>
</protein>
<evidence type="ECO:0000313" key="2">
    <source>
        <dbReference type="EMBL" id="MDO5987767.1"/>
    </source>
</evidence>
<evidence type="ECO:0000313" key="3">
    <source>
        <dbReference type="Proteomes" id="UP001176891"/>
    </source>
</evidence>
<feature type="chain" id="PRO_5045723516" evidence="1">
    <location>
        <begin position="23"/>
        <end position="170"/>
    </location>
</feature>
<comment type="caution">
    <text evidence="2">The sequence shown here is derived from an EMBL/GenBank/DDBJ whole genome shotgun (WGS) entry which is preliminary data.</text>
</comment>
<accession>A0ABT8X1E0</accession>
<proteinExistence type="predicted"/>
<dbReference type="RefSeq" id="WP_303282338.1">
    <property type="nucleotide sequence ID" value="NZ_BAABCZ010000011.1"/>
</dbReference>
<keyword evidence="1" id="KW-0732">Signal</keyword>
<organism evidence="2 3">
    <name type="scientific">Flavivirga amylovorans</name>
    <dbReference type="NCBI Taxonomy" id="870486"/>
    <lineage>
        <taxon>Bacteria</taxon>
        <taxon>Pseudomonadati</taxon>
        <taxon>Bacteroidota</taxon>
        <taxon>Flavobacteriia</taxon>
        <taxon>Flavobacteriales</taxon>
        <taxon>Flavobacteriaceae</taxon>
        <taxon>Flavivirga</taxon>
    </lineage>
</organism>
<gene>
    <name evidence="2" type="ORF">Q4Q39_10185</name>
</gene>
<dbReference type="Proteomes" id="UP001176891">
    <property type="component" value="Unassembled WGS sequence"/>
</dbReference>
<keyword evidence="3" id="KW-1185">Reference proteome</keyword>
<dbReference type="EMBL" id="JAUOEM010000003">
    <property type="protein sequence ID" value="MDO5987767.1"/>
    <property type="molecule type" value="Genomic_DNA"/>
</dbReference>
<sequence>MKTIYKIALVFMCLNNVLAIQAQEGNDKKRKQAEKNTSPFTIDHFSIQEQSFYVLTVHVTDGNIVLDERAVLKEVGGKLPYKRGNFNIELLNTEGRVISNYSIPDPFLIRSCEEGKDNYTFLKTGTVQIPFQKSQDMSRLLLTRDKQTVGDLDLSRFIKGKDNEDEEKQD</sequence>